<name>A0A835LIQ7_9MAGN</name>
<evidence type="ECO:0000313" key="2">
    <source>
        <dbReference type="Proteomes" id="UP000631114"/>
    </source>
</evidence>
<reference evidence="1 2" key="1">
    <citation type="submission" date="2020-10" db="EMBL/GenBank/DDBJ databases">
        <title>The Coptis chinensis genome and diversification of protoberbering-type alkaloids.</title>
        <authorList>
            <person name="Wang B."/>
            <person name="Shu S."/>
            <person name="Song C."/>
            <person name="Liu Y."/>
        </authorList>
    </citation>
    <scope>NUCLEOTIDE SEQUENCE [LARGE SCALE GENOMIC DNA]</scope>
    <source>
        <strain evidence="1">HL-2020</strain>
        <tissue evidence="1">Leaf</tissue>
    </source>
</reference>
<dbReference type="Proteomes" id="UP000631114">
    <property type="component" value="Unassembled WGS sequence"/>
</dbReference>
<gene>
    <name evidence="1" type="ORF">IFM89_015274</name>
</gene>
<evidence type="ECO:0000313" key="1">
    <source>
        <dbReference type="EMBL" id="KAF9597083.1"/>
    </source>
</evidence>
<dbReference type="AlphaFoldDB" id="A0A835LIQ7"/>
<comment type="caution">
    <text evidence="1">The sequence shown here is derived from an EMBL/GenBank/DDBJ whole genome shotgun (WGS) entry which is preliminary data.</text>
</comment>
<dbReference type="EMBL" id="JADFTS010000007">
    <property type="protein sequence ID" value="KAF9597083.1"/>
    <property type="molecule type" value="Genomic_DNA"/>
</dbReference>
<protein>
    <submittedName>
        <fullName evidence="1">Uncharacterized protein</fullName>
    </submittedName>
</protein>
<proteinExistence type="predicted"/>
<sequence length="76" mass="8553">MYGVLELNLTQSKEKEVSNKTLGFGFLKPEKEIAPSAMAMLNDIAKVHGSIPYLWWKRSKCGGVSERSEHNALKQM</sequence>
<organism evidence="1 2">
    <name type="scientific">Coptis chinensis</name>
    <dbReference type="NCBI Taxonomy" id="261450"/>
    <lineage>
        <taxon>Eukaryota</taxon>
        <taxon>Viridiplantae</taxon>
        <taxon>Streptophyta</taxon>
        <taxon>Embryophyta</taxon>
        <taxon>Tracheophyta</taxon>
        <taxon>Spermatophyta</taxon>
        <taxon>Magnoliopsida</taxon>
        <taxon>Ranunculales</taxon>
        <taxon>Ranunculaceae</taxon>
        <taxon>Coptidoideae</taxon>
        <taxon>Coptis</taxon>
    </lineage>
</organism>
<keyword evidence="2" id="KW-1185">Reference proteome</keyword>
<accession>A0A835LIQ7</accession>